<reference evidence="3" key="3">
    <citation type="submission" date="2025-08" db="UniProtKB">
        <authorList>
            <consortium name="RefSeq"/>
        </authorList>
    </citation>
    <scope>IDENTIFICATION</scope>
    <source>
        <strain evidence="3">NI907</strain>
    </source>
</reference>
<feature type="signal peptide" evidence="1">
    <location>
        <begin position="1"/>
        <end position="17"/>
    </location>
</feature>
<proteinExistence type="predicted"/>
<feature type="chain" id="PRO_5028012078" evidence="1">
    <location>
        <begin position="18"/>
        <end position="63"/>
    </location>
</feature>
<gene>
    <name evidence="3" type="ORF">PgNI_11911</name>
</gene>
<dbReference type="AlphaFoldDB" id="A0A6P8AQJ4"/>
<name>A0A6P8AQJ4_PYRGI</name>
<dbReference type="RefSeq" id="XP_030977159.1">
    <property type="nucleotide sequence ID" value="XM_031131869.1"/>
</dbReference>
<protein>
    <submittedName>
        <fullName evidence="3">Uncharacterized protein</fullName>
    </submittedName>
</protein>
<evidence type="ECO:0000313" key="3">
    <source>
        <dbReference type="RefSeq" id="XP_030977159.1"/>
    </source>
</evidence>
<dbReference type="Proteomes" id="UP000515153">
    <property type="component" value="Unplaced"/>
</dbReference>
<evidence type="ECO:0000256" key="1">
    <source>
        <dbReference type="SAM" id="SignalP"/>
    </source>
</evidence>
<organism evidence="2 3">
    <name type="scientific">Pyricularia grisea</name>
    <name type="common">Crabgrass-specific blast fungus</name>
    <name type="synonym">Magnaporthe grisea</name>
    <dbReference type="NCBI Taxonomy" id="148305"/>
    <lineage>
        <taxon>Eukaryota</taxon>
        <taxon>Fungi</taxon>
        <taxon>Dikarya</taxon>
        <taxon>Ascomycota</taxon>
        <taxon>Pezizomycotina</taxon>
        <taxon>Sordariomycetes</taxon>
        <taxon>Sordariomycetidae</taxon>
        <taxon>Magnaporthales</taxon>
        <taxon>Pyriculariaceae</taxon>
        <taxon>Pyricularia</taxon>
    </lineage>
</organism>
<sequence length="63" mass="6910">MLPQGLIFSALVAFTIASFVPGPQRQRQNGKNFPDMFLAETADDRVVLDVARLKYQGGKTLGN</sequence>
<dbReference type="GeneID" id="41966774"/>
<dbReference type="KEGG" id="pgri:PgNI_11911"/>
<keyword evidence="1" id="KW-0732">Signal</keyword>
<evidence type="ECO:0000313" key="2">
    <source>
        <dbReference type="Proteomes" id="UP000515153"/>
    </source>
</evidence>
<keyword evidence="2" id="KW-1185">Reference proteome</keyword>
<reference evidence="3" key="1">
    <citation type="journal article" date="2019" name="Mol. Biol. Evol.">
        <title>Blast fungal genomes show frequent chromosomal changes, gene gains and losses, and effector gene turnover.</title>
        <authorList>
            <person name="Gomez Luciano L.B."/>
            <person name="Jason Tsai I."/>
            <person name="Chuma I."/>
            <person name="Tosa Y."/>
            <person name="Chen Y.H."/>
            <person name="Li J.Y."/>
            <person name="Li M.Y."/>
            <person name="Jade Lu M.Y."/>
            <person name="Nakayashiki H."/>
            <person name="Li W.H."/>
        </authorList>
    </citation>
    <scope>NUCLEOTIDE SEQUENCE</scope>
    <source>
        <strain evidence="3">NI907</strain>
    </source>
</reference>
<reference evidence="3" key="2">
    <citation type="submission" date="2019-10" db="EMBL/GenBank/DDBJ databases">
        <authorList>
            <consortium name="NCBI Genome Project"/>
        </authorList>
    </citation>
    <scope>NUCLEOTIDE SEQUENCE</scope>
    <source>
        <strain evidence="3">NI907</strain>
    </source>
</reference>
<accession>A0A6P8AQJ4</accession>